<comment type="caution">
    <text evidence="2">The sequence shown here is derived from an EMBL/GenBank/DDBJ whole genome shotgun (WGS) entry which is preliminary data.</text>
</comment>
<gene>
    <name evidence="2" type="ORF">CGL56_02655</name>
</gene>
<dbReference type="OrthoDB" id="1466968at2"/>
<sequence length="215" mass="22928">MIFISRELKPDSPLRNWAEQSGAAIHAQSLLRFSAVAFTPPAAADWWFFYSARAVRFAGGEVPSGVRVAAIGGSTATALLGRSLPVDFCGDGHPGRAAEDFLAVADGRRVFFPRARQSRLSVQTALADRLTVLDAVCYDNLPVPPAGPIDARTYIFTSPLNVAAYLDHYPLPAGARVVAIGPSTGSELARRGIDCRWPAEPSEEGLVQLLAGRPA</sequence>
<keyword evidence="3" id="KW-1185">Reference proteome</keyword>
<dbReference type="Proteomes" id="UP000226437">
    <property type="component" value="Unassembled WGS sequence"/>
</dbReference>
<dbReference type="GO" id="GO:0033014">
    <property type="term" value="P:tetrapyrrole biosynthetic process"/>
    <property type="evidence" value="ECO:0007669"/>
    <property type="project" value="InterPro"/>
</dbReference>
<dbReference type="AlphaFoldDB" id="A0A2G0CJ20"/>
<dbReference type="Gene3D" id="3.40.50.10090">
    <property type="match status" value="2"/>
</dbReference>
<evidence type="ECO:0000259" key="1">
    <source>
        <dbReference type="Pfam" id="PF02602"/>
    </source>
</evidence>
<dbReference type="RefSeq" id="WP_099104945.1">
    <property type="nucleotide sequence ID" value="NZ_JAATJF010000001.1"/>
</dbReference>
<evidence type="ECO:0000313" key="2">
    <source>
        <dbReference type="EMBL" id="PHK99966.1"/>
    </source>
</evidence>
<dbReference type="InterPro" id="IPR036108">
    <property type="entry name" value="4pyrrol_syn_uPrphyn_synt_sf"/>
</dbReference>
<accession>A0A2G0CJ20</accession>
<dbReference type="EMBL" id="PDLO01000001">
    <property type="protein sequence ID" value="PHK99966.1"/>
    <property type="molecule type" value="Genomic_DNA"/>
</dbReference>
<name>A0A2G0CJ20_9BACT</name>
<reference evidence="2 3" key="1">
    <citation type="submission" date="2017-10" db="EMBL/GenBank/DDBJ databases">
        <title>The draft genome sequence of Lewinella marina KCTC 32374.</title>
        <authorList>
            <person name="Wang K."/>
        </authorList>
    </citation>
    <scope>NUCLEOTIDE SEQUENCE [LARGE SCALE GENOMIC DNA]</scope>
    <source>
        <strain evidence="2 3">MKG-38</strain>
    </source>
</reference>
<evidence type="ECO:0000313" key="3">
    <source>
        <dbReference type="Proteomes" id="UP000226437"/>
    </source>
</evidence>
<dbReference type="InterPro" id="IPR003754">
    <property type="entry name" value="4pyrrol_synth_uPrphyn_synth"/>
</dbReference>
<dbReference type="GO" id="GO:0004852">
    <property type="term" value="F:uroporphyrinogen-III synthase activity"/>
    <property type="evidence" value="ECO:0007669"/>
    <property type="project" value="InterPro"/>
</dbReference>
<protein>
    <recommendedName>
        <fullName evidence="1">Tetrapyrrole biosynthesis uroporphyrinogen III synthase domain-containing protein</fullName>
    </recommendedName>
</protein>
<feature type="domain" description="Tetrapyrrole biosynthesis uroporphyrinogen III synthase" evidence="1">
    <location>
        <begin position="20"/>
        <end position="208"/>
    </location>
</feature>
<organism evidence="2 3">
    <name type="scientific">Neolewinella marina</name>
    <dbReference type="NCBI Taxonomy" id="438751"/>
    <lineage>
        <taxon>Bacteria</taxon>
        <taxon>Pseudomonadati</taxon>
        <taxon>Bacteroidota</taxon>
        <taxon>Saprospiria</taxon>
        <taxon>Saprospirales</taxon>
        <taxon>Lewinellaceae</taxon>
        <taxon>Neolewinella</taxon>
    </lineage>
</organism>
<proteinExistence type="predicted"/>
<dbReference type="SUPFAM" id="SSF69618">
    <property type="entry name" value="HemD-like"/>
    <property type="match status" value="1"/>
</dbReference>
<dbReference type="CDD" id="cd06578">
    <property type="entry name" value="HemD"/>
    <property type="match status" value="1"/>
</dbReference>
<dbReference type="Pfam" id="PF02602">
    <property type="entry name" value="HEM4"/>
    <property type="match status" value="1"/>
</dbReference>